<dbReference type="GeneTree" id="ENSGT00940000157579"/>
<dbReference type="Gene3D" id="3.40.50.720">
    <property type="entry name" value="NAD(P)-binding Rossmann-like Domain"/>
    <property type="match status" value="1"/>
</dbReference>
<reference evidence="5" key="3">
    <citation type="submission" date="2025-09" db="UniProtKB">
        <authorList>
            <consortium name="Ensembl"/>
        </authorList>
    </citation>
    <scope>IDENTIFICATION</scope>
</reference>
<evidence type="ECO:0000313" key="6">
    <source>
        <dbReference type="Proteomes" id="UP000472272"/>
    </source>
</evidence>
<dbReference type="PANTHER" id="PTHR44054">
    <property type="entry name" value="SYNAPTIC VESICLE MEMBRANE PROTEIN VAT-1 HOMOLOG-LIKE"/>
    <property type="match status" value="1"/>
</dbReference>
<keyword evidence="2" id="KW-0560">Oxidoreductase</keyword>
<dbReference type="Pfam" id="PF08240">
    <property type="entry name" value="ADH_N"/>
    <property type="match status" value="1"/>
</dbReference>
<dbReference type="GO" id="GO:0005741">
    <property type="term" value="C:mitochondrial outer membrane"/>
    <property type="evidence" value="ECO:0007669"/>
    <property type="project" value="TreeGrafter"/>
</dbReference>
<feature type="domain" description="Enoyl reductase (ER)" evidence="4">
    <location>
        <begin position="49"/>
        <end position="373"/>
    </location>
</feature>
<protein>
    <recommendedName>
        <fullName evidence="4">Enoyl reductase (ER) domain-containing protein</fullName>
    </recommendedName>
</protein>
<dbReference type="Ensembl" id="ENSPMRT00000018198.1">
    <property type="protein sequence ID" value="ENSPMRP00000017084.1"/>
    <property type="gene ID" value="ENSPMRG00000011337.1"/>
</dbReference>
<sequence>MSGEEAAGGDAGAPQSATAAPPEQQQEATPAAQPAEEGKAAGAPSEAAAAAPGLQTRQLPAAEPSPAAGQVSVEVRACGLNFADLLARQGVYDRLPPLPFSPGMEAAGTVLAVGSGEFRMGYEISILLVMVMARSGLWQEIVTVQANQTFPMPEGMSFEEAAAFLVNYITAYMVLFDFGNLRANQSVLVHMAAGGVGTAAVQLCKTVENVTVFGTASASKHEILKENGVTHPIDYRTADYVAEVRKISPKGVDVVLDPLGGSDTTKGFNLLKPMGKLVTYGVANLVTGQRKNLMAMAKTWWNQFSINALQLLHLNKAVCGYHLGYLDEEVELLSSVVNKLLALYNQGKIKPKVDSVWPFDQVSVGGSVKTITLTAEQSPDHAGNNGSALFRLPCGSGCATYNKKTLLNCVVFPEEGDHNVKEAGNRAL</sequence>
<proteinExistence type="inferred from homology"/>
<dbReference type="GO" id="GO:0016491">
    <property type="term" value="F:oxidoreductase activity"/>
    <property type="evidence" value="ECO:0007669"/>
    <property type="project" value="UniProtKB-KW"/>
</dbReference>
<dbReference type="InterPro" id="IPR002364">
    <property type="entry name" value="Quin_OxRdtase/zeta-crystal_CS"/>
</dbReference>
<dbReference type="InterPro" id="IPR013154">
    <property type="entry name" value="ADH-like_N"/>
</dbReference>
<dbReference type="InterPro" id="IPR036291">
    <property type="entry name" value="NAD(P)-bd_dom_sf"/>
</dbReference>
<feature type="compositionally biased region" description="Low complexity" evidence="3">
    <location>
        <begin position="12"/>
        <end position="53"/>
    </location>
</feature>
<reference evidence="5 6" key="1">
    <citation type="journal article" date="2019" name="Proc. Natl. Acad. Sci. U.S.A.">
        <title>Regulatory changes in pterin and carotenoid genes underlie balanced color polymorphisms in the wall lizard.</title>
        <authorList>
            <person name="Andrade P."/>
            <person name="Pinho C."/>
            <person name="Perez I de Lanuza G."/>
            <person name="Afonso S."/>
            <person name="Brejcha J."/>
            <person name="Rubin C.J."/>
            <person name="Wallerman O."/>
            <person name="Pereira P."/>
            <person name="Sabatino S.J."/>
            <person name="Bellati A."/>
            <person name="Pellitteri-Rosa D."/>
            <person name="Bosakova Z."/>
            <person name="Bunikis I."/>
            <person name="Carretero M.A."/>
            <person name="Feiner N."/>
            <person name="Marsik P."/>
            <person name="Pauperio F."/>
            <person name="Salvi D."/>
            <person name="Soler L."/>
            <person name="While G.M."/>
            <person name="Uller T."/>
            <person name="Font E."/>
            <person name="Andersson L."/>
            <person name="Carneiro M."/>
        </authorList>
    </citation>
    <scope>NUCLEOTIDE SEQUENCE</scope>
</reference>
<dbReference type="Proteomes" id="UP000472272">
    <property type="component" value="Chromosome 13"/>
</dbReference>
<evidence type="ECO:0000313" key="5">
    <source>
        <dbReference type="Ensembl" id="ENSPMRP00000017084.1"/>
    </source>
</evidence>
<dbReference type="CDD" id="cd08275">
    <property type="entry name" value="MDR3"/>
    <property type="match status" value="1"/>
</dbReference>
<dbReference type="SUPFAM" id="SSF51735">
    <property type="entry name" value="NAD(P)-binding Rossmann-fold domains"/>
    <property type="match status" value="1"/>
</dbReference>
<dbReference type="OMA" id="GKHETIR"/>
<dbReference type="InterPro" id="IPR052100">
    <property type="entry name" value="SV-ATPase_mito-regulator"/>
</dbReference>
<dbReference type="SUPFAM" id="SSF50129">
    <property type="entry name" value="GroES-like"/>
    <property type="match status" value="1"/>
</dbReference>
<evidence type="ECO:0000259" key="4">
    <source>
        <dbReference type="SMART" id="SM00829"/>
    </source>
</evidence>
<dbReference type="GO" id="GO:0008270">
    <property type="term" value="F:zinc ion binding"/>
    <property type="evidence" value="ECO:0007669"/>
    <property type="project" value="InterPro"/>
</dbReference>
<feature type="region of interest" description="Disordered" evidence="3">
    <location>
        <begin position="1"/>
        <end position="65"/>
    </location>
</feature>
<keyword evidence="6" id="KW-1185">Reference proteome</keyword>
<name>A0A670J0E9_PODMU</name>
<dbReference type="PANTHER" id="PTHR44054:SF1">
    <property type="entry name" value="SYNAPTIC VESICLE MEMBRANE PROTEIN VAT-1 HOMOLOG"/>
    <property type="match status" value="1"/>
</dbReference>
<organism evidence="5 6">
    <name type="scientific">Podarcis muralis</name>
    <name type="common">Wall lizard</name>
    <name type="synonym">Lacerta muralis</name>
    <dbReference type="NCBI Taxonomy" id="64176"/>
    <lineage>
        <taxon>Eukaryota</taxon>
        <taxon>Metazoa</taxon>
        <taxon>Chordata</taxon>
        <taxon>Craniata</taxon>
        <taxon>Vertebrata</taxon>
        <taxon>Euteleostomi</taxon>
        <taxon>Lepidosauria</taxon>
        <taxon>Squamata</taxon>
        <taxon>Bifurcata</taxon>
        <taxon>Unidentata</taxon>
        <taxon>Episquamata</taxon>
        <taxon>Laterata</taxon>
        <taxon>Lacertibaenia</taxon>
        <taxon>Lacertidae</taxon>
        <taxon>Podarcis</taxon>
    </lineage>
</organism>
<dbReference type="Gene3D" id="3.90.180.10">
    <property type="entry name" value="Medium-chain alcohol dehydrogenases, catalytic domain"/>
    <property type="match status" value="1"/>
</dbReference>
<accession>A0A670J0E9</accession>
<evidence type="ECO:0000256" key="3">
    <source>
        <dbReference type="SAM" id="MobiDB-lite"/>
    </source>
</evidence>
<dbReference type="Pfam" id="PF00107">
    <property type="entry name" value="ADH_zinc_N"/>
    <property type="match status" value="1"/>
</dbReference>
<dbReference type="InterPro" id="IPR013149">
    <property type="entry name" value="ADH-like_C"/>
</dbReference>
<dbReference type="AlphaFoldDB" id="A0A670J0E9"/>
<dbReference type="PROSITE" id="PS01162">
    <property type="entry name" value="QOR_ZETA_CRYSTAL"/>
    <property type="match status" value="1"/>
</dbReference>
<evidence type="ECO:0000256" key="1">
    <source>
        <dbReference type="ARBA" id="ARBA00010371"/>
    </source>
</evidence>
<dbReference type="GO" id="GO:0010637">
    <property type="term" value="P:negative regulation of mitochondrial fusion"/>
    <property type="evidence" value="ECO:0007669"/>
    <property type="project" value="TreeGrafter"/>
</dbReference>
<reference evidence="5" key="2">
    <citation type="submission" date="2025-08" db="UniProtKB">
        <authorList>
            <consortium name="Ensembl"/>
        </authorList>
    </citation>
    <scope>IDENTIFICATION</scope>
</reference>
<comment type="similarity">
    <text evidence="1">Belongs to the zinc-containing alcohol dehydrogenase family. Quinone oxidoreductase subfamily.</text>
</comment>
<evidence type="ECO:0000256" key="2">
    <source>
        <dbReference type="ARBA" id="ARBA00023002"/>
    </source>
</evidence>
<dbReference type="InterPro" id="IPR011032">
    <property type="entry name" value="GroES-like_sf"/>
</dbReference>
<dbReference type="InterPro" id="IPR020843">
    <property type="entry name" value="ER"/>
</dbReference>
<dbReference type="SMART" id="SM00829">
    <property type="entry name" value="PKS_ER"/>
    <property type="match status" value="1"/>
</dbReference>